<protein>
    <submittedName>
        <fullName evidence="2">Uncharacterized protein</fullName>
    </submittedName>
</protein>
<evidence type="ECO:0000313" key="2">
    <source>
        <dbReference type="EMBL" id="TFY83921.1"/>
    </source>
</evidence>
<dbReference type="EMBL" id="SFCI01000004">
    <property type="protein sequence ID" value="TFY83921.1"/>
    <property type="molecule type" value="Genomic_DNA"/>
</dbReference>
<dbReference type="Proteomes" id="UP000298061">
    <property type="component" value="Unassembled WGS sequence"/>
</dbReference>
<feature type="compositionally biased region" description="Basic residues" evidence="1">
    <location>
        <begin position="1"/>
        <end position="14"/>
    </location>
</feature>
<dbReference type="Gene3D" id="1.25.40.10">
    <property type="entry name" value="Tetratricopeptide repeat domain"/>
    <property type="match status" value="1"/>
</dbReference>
<dbReference type="AlphaFoldDB" id="A0A4Z0ABY0"/>
<accession>A0A4Z0ABY0</accession>
<feature type="compositionally biased region" description="Basic residues" evidence="1">
    <location>
        <begin position="21"/>
        <end position="31"/>
    </location>
</feature>
<sequence>MPAKYSHAKKRAARKPPSSGHSHHSHSRKDSHRPLDPLIDRTLTQAMTALSDLERCISRILLLRYEQDIARLFSTRLYCISLIHLPTIMMRCMTIGGPGWIAHNADCEEIKDFFRSAIAMDMRQAGERVATKSVLWSYTVLRHFAISNGVSVCRKRGLHSLHLLPHYAGLKAYLDALEAQPPPTFSKPAHLGPLTDGLDALEEACSIADSASINAKGAWDMSWRPKIRVGYERFVQTLWRIAHEFDPRGYGLVLREKLTNNWCECGCSTDHLGEVCERAVSEDEQENGVRSGKQREWDGRGGILTYSLRFSKLTPILVVYTGSGVFGWGTDEEEDIWEAELDFVGMEPPDDSRESDLSIGERMEWRYLRAEKEKELVKQILSIRCCAASQWCAYQGNVAFKQGDFATAAKYYVTASKIEPEMPHYQLNLAAAHLKLAQSVSCC</sequence>
<gene>
    <name evidence="2" type="ORF">EWM64_g93</name>
</gene>
<dbReference type="SUPFAM" id="SSF48452">
    <property type="entry name" value="TPR-like"/>
    <property type="match status" value="1"/>
</dbReference>
<reference evidence="2 3" key="1">
    <citation type="submission" date="2019-02" db="EMBL/GenBank/DDBJ databases">
        <title>Genome sequencing of the rare red list fungi Hericium alpestre (H. flagellum).</title>
        <authorList>
            <person name="Buettner E."/>
            <person name="Kellner H."/>
        </authorList>
    </citation>
    <scope>NUCLEOTIDE SEQUENCE [LARGE SCALE GENOMIC DNA]</scope>
    <source>
        <strain evidence="2 3">DSM 108284</strain>
    </source>
</reference>
<comment type="caution">
    <text evidence="2">The sequence shown here is derived from an EMBL/GenBank/DDBJ whole genome shotgun (WGS) entry which is preliminary data.</text>
</comment>
<evidence type="ECO:0000256" key="1">
    <source>
        <dbReference type="SAM" id="MobiDB-lite"/>
    </source>
</evidence>
<feature type="region of interest" description="Disordered" evidence="1">
    <location>
        <begin position="1"/>
        <end position="35"/>
    </location>
</feature>
<name>A0A4Z0ABY0_9AGAM</name>
<proteinExistence type="predicted"/>
<evidence type="ECO:0000313" key="3">
    <source>
        <dbReference type="Proteomes" id="UP000298061"/>
    </source>
</evidence>
<dbReference type="InterPro" id="IPR011990">
    <property type="entry name" value="TPR-like_helical_dom_sf"/>
</dbReference>
<dbReference type="OrthoDB" id="420195at2759"/>
<keyword evidence="3" id="KW-1185">Reference proteome</keyword>
<organism evidence="2 3">
    <name type="scientific">Hericium alpestre</name>
    <dbReference type="NCBI Taxonomy" id="135208"/>
    <lineage>
        <taxon>Eukaryota</taxon>
        <taxon>Fungi</taxon>
        <taxon>Dikarya</taxon>
        <taxon>Basidiomycota</taxon>
        <taxon>Agaricomycotina</taxon>
        <taxon>Agaricomycetes</taxon>
        <taxon>Russulales</taxon>
        <taxon>Hericiaceae</taxon>
        <taxon>Hericium</taxon>
    </lineage>
</organism>